<dbReference type="GO" id="GO:0006313">
    <property type="term" value="P:DNA transposition"/>
    <property type="evidence" value="ECO:0007669"/>
    <property type="project" value="InterPro"/>
</dbReference>
<dbReference type="EMBL" id="DVGC01000027">
    <property type="protein sequence ID" value="HIR05326.1"/>
    <property type="molecule type" value="Genomic_DNA"/>
</dbReference>
<dbReference type="PANTHER" id="PTHR30298">
    <property type="entry name" value="H REPEAT-ASSOCIATED PREDICTED TRANSPOSASE"/>
    <property type="match status" value="1"/>
</dbReference>
<dbReference type="InterPro" id="IPR002559">
    <property type="entry name" value="Transposase_11"/>
</dbReference>
<organism evidence="3 4">
    <name type="scientific">Candidatus Copromonas faecavium</name>
    <name type="common">nom. illeg.</name>
    <dbReference type="NCBI Taxonomy" id="2840740"/>
    <lineage>
        <taxon>Bacteria</taxon>
        <taxon>Bacillati</taxon>
        <taxon>Bacillota</taxon>
        <taxon>Clostridia</taxon>
        <taxon>Lachnospirales</taxon>
        <taxon>Lachnospiraceae</taxon>
        <taxon>Candidatus Copromonas (nom. illeg.)</taxon>
    </lineage>
</organism>
<dbReference type="Pfam" id="PF01609">
    <property type="entry name" value="DDE_Tnp_1"/>
    <property type="match status" value="1"/>
</dbReference>
<dbReference type="InterPro" id="IPR032806">
    <property type="entry name" value="YbfD_N"/>
</dbReference>
<name>A0A9D1D4M9_9FIRM</name>
<dbReference type="GO" id="GO:0003677">
    <property type="term" value="F:DNA binding"/>
    <property type="evidence" value="ECO:0007669"/>
    <property type="project" value="InterPro"/>
</dbReference>
<comment type="caution">
    <text evidence="3">The sequence shown here is derived from an EMBL/GenBank/DDBJ whole genome shotgun (WGS) entry which is preliminary data.</text>
</comment>
<accession>A0A9D1D4M9</accession>
<dbReference type="InterPro" id="IPR047647">
    <property type="entry name" value="ISAs1_transpos"/>
</dbReference>
<dbReference type="InterPro" id="IPR051698">
    <property type="entry name" value="Transposase_11-like"/>
</dbReference>
<evidence type="ECO:0000259" key="1">
    <source>
        <dbReference type="Pfam" id="PF01609"/>
    </source>
</evidence>
<proteinExistence type="predicted"/>
<dbReference type="GO" id="GO:0004803">
    <property type="term" value="F:transposase activity"/>
    <property type="evidence" value="ECO:0007669"/>
    <property type="project" value="InterPro"/>
</dbReference>
<protein>
    <submittedName>
        <fullName evidence="3">ISAs1 family transposase</fullName>
    </submittedName>
</protein>
<dbReference type="NCBIfam" id="NF033564">
    <property type="entry name" value="transpos_ISAs1"/>
    <property type="match status" value="1"/>
</dbReference>
<evidence type="ECO:0000313" key="4">
    <source>
        <dbReference type="Proteomes" id="UP000824250"/>
    </source>
</evidence>
<evidence type="ECO:0000313" key="3">
    <source>
        <dbReference type="EMBL" id="HIR05326.1"/>
    </source>
</evidence>
<evidence type="ECO:0000259" key="2">
    <source>
        <dbReference type="Pfam" id="PF13808"/>
    </source>
</evidence>
<dbReference type="Pfam" id="PF13808">
    <property type="entry name" value="DDE_Tnp_1_assoc"/>
    <property type="match status" value="1"/>
</dbReference>
<reference evidence="3" key="1">
    <citation type="submission" date="2020-10" db="EMBL/GenBank/DDBJ databases">
        <authorList>
            <person name="Gilroy R."/>
        </authorList>
    </citation>
    <scope>NUCLEOTIDE SEQUENCE</scope>
    <source>
        <strain evidence="3">CHK180-2868</strain>
    </source>
</reference>
<feature type="domain" description="H repeat-associated protein N-terminal" evidence="2">
    <location>
        <begin position="8"/>
        <end position="91"/>
    </location>
</feature>
<dbReference type="PANTHER" id="PTHR30298:SF0">
    <property type="entry name" value="PROTEIN YBFL-RELATED"/>
    <property type="match status" value="1"/>
</dbReference>
<reference evidence="3" key="2">
    <citation type="journal article" date="2021" name="PeerJ">
        <title>Extensive microbial diversity within the chicken gut microbiome revealed by metagenomics and culture.</title>
        <authorList>
            <person name="Gilroy R."/>
            <person name="Ravi A."/>
            <person name="Getino M."/>
            <person name="Pursley I."/>
            <person name="Horton D.L."/>
            <person name="Alikhan N.F."/>
            <person name="Baker D."/>
            <person name="Gharbi K."/>
            <person name="Hall N."/>
            <person name="Watson M."/>
            <person name="Adriaenssens E.M."/>
            <person name="Foster-Nyarko E."/>
            <person name="Jarju S."/>
            <person name="Secka A."/>
            <person name="Antonio M."/>
            <person name="Oren A."/>
            <person name="Chaudhuri R.R."/>
            <person name="La Ragione R."/>
            <person name="Hildebrand F."/>
            <person name="Pallen M.J."/>
        </authorList>
    </citation>
    <scope>NUCLEOTIDE SEQUENCE</scope>
    <source>
        <strain evidence="3">CHK180-2868</strain>
    </source>
</reference>
<sequence length="373" mass="44207">MEESLEWMDYIEDIRQEKKVRHKLKDIIVIVLFAALSNVDDWVEMEFFAHYHEEYLKKYIELKNGIPSHDTLCRVFGMLSPEVLQQLYQKWQELLNRDEGKALRKLICIDGKTMRSNKRKDGKPNHILTAWSREDGFSLGQKAVDEKSNEITAIPELLEKIRIKGHVVTIDAMGTQKEIAEKIRKKKGDYVLALKENQKTLYEDVSLFFGDEQEKEQLKERGAYCKTIEKAHGQIEIREYYQTEQIGWLSQKKEWAGMKSIGMEEKTIKREGKEKKEYRYYISSLKEDEKLFSRAVRGHWSVESMHWYLDVTFKEDANTTLDKQAAENLNIIRKWCISILKMVEIFRPNLSMKKKRFVISMNPEEFLEQVLNF</sequence>
<dbReference type="AlphaFoldDB" id="A0A9D1D4M9"/>
<gene>
    <name evidence="3" type="ORF">IAB28_05095</name>
</gene>
<dbReference type="Proteomes" id="UP000824250">
    <property type="component" value="Unassembled WGS sequence"/>
</dbReference>
<feature type="domain" description="Transposase IS4-like" evidence="1">
    <location>
        <begin position="104"/>
        <end position="337"/>
    </location>
</feature>